<comment type="caution">
    <text evidence="3">The sequence shown here is derived from an EMBL/GenBank/DDBJ whole genome shotgun (WGS) entry which is preliminary data.</text>
</comment>
<dbReference type="Proteomes" id="UP000291343">
    <property type="component" value="Unassembled WGS sequence"/>
</dbReference>
<evidence type="ECO:0000313" key="3">
    <source>
        <dbReference type="EMBL" id="RZF36274.1"/>
    </source>
</evidence>
<keyword evidence="1" id="KW-0175">Coiled coil</keyword>
<dbReference type="OrthoDB" id="6631332at2759"/>
<keyword evidence="4" id="KW-1185">Reference proteome</keyword>
<evidence type="ECO:0000256" key="1">
    <source>
        <dbReference type="SAM" id="Coils"/>
    </source>
</evidence>
<organism evidence="3 4">
    <name type="scientific">Laodelphax striatellus</name>
    <name type="common">Small brown planthopper</name>
    <name type="synonym">Delphax striatella</name>
    <dbReference type="NCBI Taxonomy" id="195883"/>
    <lineage>
        <taxon>Eukaryota</taxon>
        <taxon>Metazoa</taxon>
        <taxon>Ecdysozoa</taxon>
        <taxon>Arthropoda</taxon>
        <taxon>Hexapoda</taxon>
        <taxon>Insecta</taxon>
        <taxon>Pterygota</taxon>
        <taxon>Neoptera</taxon>
        <taxon>Paraneoptera</taxon>
        <taxon>Hemiptera</taxon>
        <taxon>Auchenorrhyncha</taxon>
        <taxon>Fulgoroidea</taxon>
        <taxon>Delphacidae</taxon>
        <taxon>Criomorphinae</taxon>
        <taxon>Laodelphax</taxon>
    </lineage>
</organism>
<feature type="region of interest" description="Disordered" evidence="2">
    <location>
        <begin position="199"/>
        <end position="218"/>
    </location>
</feature>
<dbReference type="AlphaFoldDB" id="A0A482WRU6"/>
<sequence length="496" mass="55149">MNASKTQIVELKESHNHPVSQTSATPNRHPIDMNCTINTDTSSIEIDVSTAREENGDVGQATETSNSNDSYLDTVNQGNGSGALRALGSNCNELDELMEFKTTATELLARMRTTIEVLEADNRVIRNENLALQAKLEEYASFYSPGRVEHVDVDIINDSNSLIHVNSFQALDEGMDCTHSEESGNQELSINSEKVYHKSKPRNFKPGNPISRKSGNSSVGQDVIVESRFGGNTGRPPVAVNRVSNKHTRETSCSSDTVATGGRILLLTDSNGRGLQRLLQDKVGDKYHVSLFCKPGAKLAQVVEDIGNLTKDFNNDDFVVVMGGTNDVALHAPYQLTIDRALVKILPLTSKTNVVVLSIPQHHLTSCNADIPIANHFMFNSINNFHKEVVNFSNFYFLDTNDFLERRYFTRHGLHLNRSEVESQSDLENSTKFLVFYIDREVDMETHCMAIFAHAMLAVLDLISKSKKGEMQESIVKVGVTLKHWRQLMHSPPALE</sequence>
<dbReference type="Gene3D" id="3.40.50.1110">
    <property type="entry name" value="SGNH hydrolase"/>
    <property type="match status" value="1"/>
</dbReference>
<evidence type="ECO:0000313" key="4">
    <source>
        <dbReference type="Proteomes" id="UP000291343"/>
    </source>
</evidence>
<protein>
    <submittedName>
        <fullName evidence="3">Uncharacterized protein</fullName>
    </submittedName>
</protein>
<proteinExistence type="predicted"/>
<name>A0A482WRU6_LAOST</name>
<reference evidence="3 4" key="1">
    <citation type="journal article" date="2017" name="Gigascience">
        <title>Genome sequence of the small brown planthopper, Laodelphax striatellus.</title>
        <authorList>
            <person name="Zhu J."/>
            <person name="Jiang F."/>
            <person name="Wang X."/>
            <person name="Yang P."/>
            <person name="Bao Y."/>
            <person name="Zhao W."/>
            <person name="Wang W."/>
            <person name="Lu H."/>
            <person name="Wang Q."/>
            <person name="Cui N."/>
            <person name="Li J."/>
            <person name="Chen X."/>
            <person name="Luo L."/>
            <person name="Yu J."/>
            <person name="Kang L."/>
            <person name="Cui F."/>
        </authorList>
    </citation>
    <scope>NUCLEOTIDE SEQUENCE [LARGE SCALE GENOMIC DNA]</scope>
    <source>
        <strain evidence="3">Lst14</strain>
    </source>
</reference>
<gene>
    <name evidence="3" type="ORF">LSTR_LSTR016261</name>
</gene>
<dbReference type="STRING" id="195883.A0A482WRU6"/>
<accession>A0A482WRU6</accession>
<dbReference type="InParanoid" id="A0A482WRU6"/>
<feature type="region of interest" description="Disordered" evidence="2">
    <location>
        <begin position="51"/>
        <end position="77"/>
    </location>
</feature>
<feature type="compositionally biased region" description="Polar residues" evidence="2">
    <location>
        <begin position="17"/>
        <end position="26"/>
    </location>
</feature>
<dbReference type="SUPFAM" id="SSF52266">
    <property type="entry name" value="SGNH hydrolase"/>
    <property type="match status" value="1"/>
</dbReference>
<feature type="coiled-coil region" evidence="1">
    <location>
        <begin position="108"/>
        <end position="135"/>
    </location>
</feature>
<dbReference type="InterPro" id="IPR036514">
    <property type="entry name" value="SGNH_hydro_sf"/>
</dbReference>
<dbReference type="SMR" id="A0A482WRU6"/>
<feature type="region of interest" description="Disordered" evidence="2">
    <location>
        <begin position="13"/>
        <end position="33"/>
    </location>
</feature>
<feature type="compositionally biased region" description="Polar residues" evidence="2">
    <location>
        <begin position="61"/>
        <end position="77"/>
    </location>
</feature>
<dbReference type="EMBL" id="QKKF02026677">
    <property type="protein sequence ID" value="RZF36274.1"/>
    <property type="molecule type" value="Genomic_DNA"/>
</dbReference>
<evidence type="ECO:0000256" key="2">
    <source>
        <dbReference type="SAM" id="MobiDB-lite"/>
    </source>
</evidence>